<dbReference type="OrthoDB" id="9783039at2"/>
<evidence type="ECO:0000313" key="11">
    <source>
        <dbReference type="Proteomes" id="UP000451565"/>
    </source>
</evidence>
<dbReference type="PANTHER" id="PTHR42788:SF18">
    <property type="entry name" value="TAURINE IMPORT ATP-BINDING PROTEIN TAUB"/>
    <property type="match status" value="1"/>
</dbReference>
<keyword evidence="2" id="KW-0813">Transport</keyword>
<evidence type="ECO:0000256" key="3">
    <source>
        <dbReference type="ARBA" id="ARBA00022475"/>
    </source>
</evidence>
<keyword evidence="4" id="KW-0997">Cell inner membrane</keyword>
<keyword evidence="8" id="KW-0472">Membrane</keyword>
<comment type="similarity">
    <text evidence="1">Belongs to the ABC transporter superfamily.</text>
</comment>
<gene>
    <name evidence="10" type="ORF">GEV47_07200</name>
</gene>
<proteinExistence type="inferred from homology"/>
<dbReference type="InterPro" id="IPR017871">
    <property type="entry name" value="ABC_transporter-like_CS"/>
</dbReference>
<feature type="domain" description="ABC transporter" evidence="9">
    <location>
        <begin position="2"/>
        <end position="239"/>
    </location>
</feature>
<evidence type="ECO:0000256" key="5">
    <source>
        <dbReference type="ARBA" id="ARBA00022741"/>
    </source>
</evidence>
<dbReference type="GO" id="GO:0005524">
    <property type="term" value="F:ATP binding"/>
    <property type="evidence" value="ECO:0007669"/>
    <property type="project" value="UniProtKB-KW"/>
</dbReference>
<dbReference type="AlphaFoldDB" id="A0A843YLY9"/>
<protein>
    <submittedName>
        <fullName evidence="10">ATP-binding cassette domain-containing protein</fullName>
    </submittedName>
</protein>
<evidence type="ECO:0000313" key="10">
    <source>
        <dbReference type="EMBL" id="MQR00465.1"/>
    </source>
</evidence>
<evidence type="ECO:0000256" key="1">
    <source>
        <dbReference type="ARBA" id="ARBA00005417"/>
    </source>
</evidence>
<dbReference type="Proteomes" id="UP000451565">
    <property type="component" value="Unassembled WGS sequence"/>
</dbReference>
<name>A0A843YLY9_9BURK</name>
<dbReference type="RefSeq" id="WP_153234059.1">
    <property type="nucleotide sequence ID" value="NZ_WINI01000003.1"/>
</dbReference>
<sequence>MIRLQSIGVSFNTPSSRRNPTQSVEVLRNLSLDCRDGSFTVVIGESGCGKTTLLNVIAGFLTPTSGSVSLDGSAITGPGAERGVVFQSDTLLPWQTVQENVVFGLRLAGWGKEKRAEKAHEYLQLTGLADYADYAIDKLSGGMRQRVSLARALAVDPRFLLLDEPLGALDALTRERMQEHLLQVWHRSGKGMFMITHSVEEALFLATDLVLLRARPGRVESVHQLEFGQRFAAGESARSIKSDPSFVRLREEILEQLLQNEVKHDEVKYETNKEAWAA</sequence>
<keyword evidence="6 10" id="KW-0067">ATP-binding</keyword>
<evidence type="ECO:0000256" key="6">
    <source>
        <dbReference type="ARBA" id="ARBA00022840"/>
    </source>
</evidence>
<keyword evidence="5" id="KW-0547">Nucleotide-binding</keyword>
<dbReference type="InterPro" id="IPR050166">
    <property type="entry name" value="ABC_transporter_ATP-bind"/>
</dbReference>
<accession>A0A843YLY9</accession>
<keyword evidence="7" id="KW-1278">Translocase</keyword>
<evidence type="ECO:0000259" key="9">
    <source>
        <dbReference type="PROSITE" id="PS50893"/>
    </source>
</evidence>
<dbReference type="PROSITE" id="PS50893">
    <property type="entry name" value="ABC_TRANSPORTER_2"/>
    <property type="match status" value="1"/>
</dbReference>
<keyword evidence="11" id="KW-1185">Reference proteome</keyword>
<reference evidence="10 11" key="1">
    <citation type="submission" date="2019-10" db="EMBL/GenBank/DDBJ databases">
        <title>Glaciimonas soli sp. nov., a psychrophilic bacterium isolated from the forest soil of a high elevation mountain in Taiwan.</title>
        <authorList>
            <person name="Wang L.-T."/>
            <person name="Shieh W.Y."/>
        </authorList>
    </citation>
    <scope>NUCLEOTIDE SEQUENCE [LARGE SCALE GENOMIC DNA]</scope>
    <source>
        <strain evidence="10 11">GS1</strain>
    </source>
</reference>
<dbReference type="EMBL" id="WINI01000003">
    <property type="protein sequence ID" value="MQR00465.1"/>
    <property type="molecule type" value="Genomic_DNA"/>
</dbReference>
<keyword evidence="3" id="KW-1003">Cell membrane</keyword>
<dbReference type="InterPro" id="IPR003593">
    <property type="entry name" value="AAA+_ATPase"/>
</dbReference>
<evidence type="ECO:0000256" key="7">
    <source>
        <dbReference type="ARBA" id="ARBA00022967"/>
    </source>
</evidence>
<dbReference type="PROSITE" id="PS00211">
    <property type="entry name" value="ABC_TRANSPORTER_1"/>
    <property type="match status" value="1"/>
</dbReference>
<dbReference type="InterPro" id="IPR027417">
    <property type="entry name" value="P-loop_NTPase"/>
</dbReference>
<dbReference type="GO" id="GO:0016887">
    <property type="term" value="F:ATP hydrolysis activity"/>
    <property type="evidence" value="ECO:0007669"/>
    <property type="project" value="InterPro"/>
</dbReference>
<dbReference type="PANTHER" id="PTHR42788">
    <property type="entry name" value="TAURINE IMPORT ATP-BINDING PROTEIN-RELATED"/>
    <property type="match status" value="1"/>
</dbReference>
<dbReference type="SMART" id="SM00382">
    <property type="entry name" value="AAA"/>
    <property type="match status" value="1"/>
</dbReference>
<dbReference type="CDD" id="cd03293">
    <property type="entry name" value="ABC_NrtD_SsuB_transporters"/>
    <property type="match status" value="1"/>
</dbReference>
<dbReference type="InterPro" id="IPR003439">
    <property type="entry name" value="ABC_transporter-like_ATP-bd"/>
</dbReference>
<evidence type="ECO:0000256" key="8">
    <source>
        <dbReference type="ARBA" id="ARBA00023136"/>
    </source>
</evidence>
<dbReference type="SUPFAM" id="SSF52540">
    <property type="entry name" value="P-loop containing nucleoside triphosphate hydrolases"/>
    <property type="match status" value="1"/>
</dbReference>
<evidence type="ECO:0000256" key="2">
    <source>
        <dbReference type="ARBA" id="ARBA00022448"/>
    </source>
</evidence>
<organism evidence="10 11">
    <name type="scientific">Glaciimonas soli</name>
    <dbReference type="NCBI Taxonomy" id="2590999"/>
    <lineage>
        <taxon>Bacteria</taxon>
        <taxon>Pseudomonadati</taxon>
        <taxon>Pseudomonadota</taxon>
        <taxon>Betaproteobacteria</taxon>
        <taxon>Burkholderiales</taxon>
        <taxon>Oxalobacteraceae</taxon>
        <taxon>Glaciimonas</taxon>
    </lineage>
</organism>
<comment type="caution">
    <text evidence="10">The sequence shown here is derived from an EMBL/GenBank/DDBJ whole genome shotgun (WGS) entry which is preliminary data.</text>
</comment>
<dbReference type="Pfam" id="PF00005">
    <property type="entry name" value="ABC_tran"/>
    <property type="match status" value="1"/>
</dbReference>
<dbReference type="Gene3D" id="3.40.50.300">
    <property type="entry name" value="P-loop containing nucleotide triphosphate hydrolases"/>
    <property type="match status" value="1"/>
</dbReference>
<evidence type="ECO:0000256" key="4">
    <source>
        <dbReference type="ARBA" id="ARBA00022519"/>
    </source>
</evidence>